<organism evidence="1 2">
    <name type="scientific">Ceratodon purpureus</name>
    <name type="common">Fire moss</name>
    <name type="synonym">Dicranum purpureum</name>
    <dbReference type="NCBI Taxonomy" id="3225"/>
    <lineage>
        <taxon>Eukaryota</taxon>
        <taxon>Viridiplantae</taxon>
        <taxon>Streptophyta</taxon>
        <taxon>Embryophyta</taxon>
        <taxon>Bryophyta</taxon>
        <taxon>Bryophytina</taxon>
        <taxon>Bryopsida</taxon>
        <taxon>Dicranidae</taxon>
        <taxon>Pseudoditrichales</taxon>
        <taxon>Ditrichaceae</taxon>
        <taxon>Ceratodon</taxon>
    </lineage>
</organism>
<evidence type="ECO:0000313" key="2">
    <source>
        <dbReference type="Proteomes" id="UP000822688"/>
    </source>
</evidence>
<dbReference type="AlphaFoldDB" id="A0A8T0J9W0"/>
<protein>
    <submittedName>
        <fullName evidence="1">Uncharacterized protein</fullName>
    </submittedName>
</protein>
<reference evidence="1" key="1">
    <citation type="submission" date="2020-06" db="EMBL/GenBank/DDBJ databases">
        <title>WGS assembly of Ceratodon purpureus strain R40.</title>
        <authorList>
            <person name="Carey S.B."/>
            <person name="Jenkins J."/>
            <person name="Shu S."/>
            <person name="Lovell J.T."/>
            <person name="Sreedasyam A."/>
            <person name="Maumus F."/>
            <person name="Tiley G.P."/>
            <person name="Fernandez-Pozo N."/>
            <person name="Barry K."/>
            <person name="Chen C."/>
            <person name="Wang M."/>
            <person name="Lipzen A."/>
            <person name="Daum C."/>
            <person name="Saski C.A."/>
            <person name="Payton A.C."/>
            <person name="Mcbreen J.C."/>
            <person name="Conrad R.E."/>
            <person name="Kollar L.M."/>
            <person name="Olsson S."/>
            <person name="Huttunen S."/>
            <person name="Landis J.B."/>
            <person name="Wickett N.J."/>
            <person name="Johnson M.G."/>
            <person name="Rensing S.A."/>
            <person name="Grimwood J."/>
            <person name="Schmutz J."/>
            <person name="Mcdaniel S.F."/>
        </authorList>
    </citation>
    <scope>NUCLEOTIDE SEQUENCE</scope>
    <source>
        <strain evidence="1">R40</strain>
    </source>
</reference>
<name>A0A8T0J9W0_CERPU</name>
<keyword evidence="2" id="KW-1185">Reference proteome</keyword>
<accession>A0A8T0J9W0</accession>
<sequence length="109" mass="12135">MLLVPLTSRRISSCMRMTMSSATVGRAGRYISVLTSPSNDSGSAIKTCSTTSASETAWPTHASSLISSFRCWRNSVIEVPSSIFRFVSFLLNNNLREFVLLSRTYIRNF</sequence>
<proteinExistence type="predicted"/>
<gene>
    <name evidence="1" type="ORF">KC19_1G274100</name>
</gene>
<evidence type="ECO:0000313" key="1">
    <source>
        <dbReference type="EMBL" id="KAG0592700.1"/>
    </source>
</evidence>
<comment type="caution">
    <text evidence="1">The sequence shown here is derived from an EMBL/GenBank/DDBJ whole genome shotgun (WGS) entry which is preliminary data.</text>
</comment>
<dbReference type="EMBL" id="CM026421">
    <property type="protein sequence ID" value="KAG0592700.1"/>
    <property type="molecule type" value="Genomic_DNA"/>
</dbReference>
<dbReference type="Proteomes" id="UP000822688">
    <property type="component" value="Chromosome 1"/>
</dbReference>